<dbReference type="InterPro" id="IPR013786">
    <property type="entry name" value="AcylCoA_DH/ox_N"/>
</dbReference>
<dbReference type="PANTHER" id="PTHR43884">
    <property type="entry name" value="ACYL-COA DEHYDROGENASE"/>
    <property type="match status" value="1"/>
</dbReference>
<dbReference type="EMBL" id="QKRW01000001">
    <property type="protein sequence ID" value="RAL68621.1"/>
    <property type="molecule type" value="Genomic_DNA"/>
</dbReference>
<dbReference type="InterPro" id="IPR006089">
    <property type="entry name" value="Acyl-CoA_DH_CS"/>
</dbReference>
<evidence type="ECO:0000256" key="2">
    <source>
        <dbReference type="ARBA" id="ARBA00009347"/>
    </source>
</evidence>
<dbReference type="InterPro" id="IPR009100">
    <property type="entry name" value="AcylCoA_DH/oxidase_NM_dom_sf"/>
</dbReference>
<evidence type="ECO:0000259" key="6">
    <source>
        <dbReference type="Pfam" id="PF00441"/>
    </source>
</evidence>
<dbReference type="AlphaFoldDB" id="A0A395J8F6"/>
<comment type="similarity">
    <text evidence="2 5">Belongs to the acyl-CoA dehydrogenase family.</text>
</comment>
<dbReference type="PANTHER" id="PTHR43884:SF18">
    <property type="entry name" value="ISOVALERYL-COENZYME A DEHYDROGENASE"/>
    <property type="match status" value="1"/>
</dbReference>
<evidence type="ECO:0000313" key="9">
    <source>
        <dbReference type="EMBL" id="RAL68621.1"/>
    </source>
</evidence>
<protein>
    <recommendedName>
        <fullName evidence="11">Acyl-CoA dehydrogenase/oxidase N-terminal domain-containing protein</fullName>
    </recommendedName>
</protein>
<comment type="caution">
    <text evidence="9">The sequence shown here is derived from an EMBL/GenBank/DDBJ whole genome shotgun (WGS) entry which is preliminary data.</text>
</comment>
<dbReference type="Proteomes" id="UP000249056">
    <property type="component" value="Unassembled WGS sequence"/>
</dbReference>
<dbReference type="Gene3D" id="1.20.140.10">
    <property type="entry name" value="Butyryl-CoA Dehydrogenase, subunit A, domain 3"/>
    <property type="match status" value="2"/>
</dbReference>
<keyword evidence="3 5" id="KW-0285">Flavoprotein</keyword>
<dbReference type="InterPro" id="IPR006091">
    <property type="entry name" value="Acyl-CoA_Oxase/DH_mid-dom"/>
</dbReference>
<dbReference type="SUPFAM" id="SSF47203">
    <property type="entry name" value="Acyl-CoA dehydrogenase C-terminal domain-like"/>
    <property type="match status" value="1"/>
</dbReference>
<evidence type="ECO:0000259" key="8">
    <source>
        <dbReference type="Pfam" id="PF02771"/>
    </source>
</evidence>
<feature type="domain" description="Acyl-CoA oxidase/dehydrogenase middle" evidence="7">
    <location>
        <begin position="146"/>
        <end position="236"/>
    </location>
</feature>
<comment type="cofactor">
    <cofactor evidence="1 5">
        <name>FAD</name>
        <dbReference type="ChEBI" id="CHEBI:57692"/>
    </cofactor>
</comment>
<dbReference type="OrthoDB" id="9988775at2759"/>
<dbReference type="InterPro" id="IPR046373">
    <property type="entry name" value="Acyl-CoA_Oxase/DH_mid-dom_sf"/>
</dbReference>
<evidence type="ECO:0000313" key="10">
    <source>
        <dbReference type="Proteomes" id="UP000249056"/>
    </source>
</evidence>
<evidence type="ECO:0000256" key="1">
    <source>
        <dbReference type="ARBA" id="ARBA00001974"/>
    </source>
</evidence>
<dbReference type="GO" id="GO:0050660">
    <property type="term" value="F:flavin adenine dinucleotide binding"/>
    <property type="evidence" value="ECO:0007669"/>
    <property type="project" value="InterPro"/>
</dbReference>
<dbReference type="FunFam" id="1.10.540.10:FF:000026">
    <property type="entry name" value="Acyl-CoA dehydrogenase medium chain"/>
    <property type="match status" value="1"/>
</dbReference>
<dbReference type="InterPro" id="IPR037069">
    <property type="entry name" value="AcylCoA_DH/ox_N_sf"/>
</dbReference>
<dbReference type="Pfam" id="PF00441">
    <property type="entry name" value="Acyl-CoA_dh_1"/>
    <property type="match status" value="2"/>
</dbReference>
<feature type="domain" description="Acyl-CoA dehydrogenase/oxidase N-terminal" evidence="8">
    <location>
        <begin position="50"/>
        <end position="137"/>
    </location>
</feature>
<evidence type="ECO:0000256" key="5">
    <source>
        <dbReference type="RuleBase" id="RU362125"/>
    </source>
</evidence>
<evidence type="ECO:0000256" key="3">
    <source>
        <dbReference type="ARBA" id="ARBA00022630"/>
    </source>
</evidence>
<dbReference type="Pfam" id="PF02771">
    <property type="entry name" value="Acyl-CoA_dh_N"/>
    <property type="match status" value="1"/>
</dbReference>
<evidence type="ECO:0000259" key="7">
    <source>
        <dbReference type="Pfam" id="PF02770"/>
    </source>
</evidence>
<evidence type="ECO:0000256" key="4">
    <source>
        <dbReference type="ARBA" id="ARBA00022827"/>
    </source>
</evidence>
<organism evidence="9 10">
    <name type="scientific">Monilinia fructigena</name>
    <dbReference type="NCBI Taxonomy" id="38457"/>
    <lineage>
        <taxon>Eukaryota</taxon>
        <taxon>Fungi</taxon>
        <taxon>Dikarya</taxon>
        <taxon>Ascomycota</taxon>
        <taxon>Pezizomycotina</taxon>
        <taxon>Leotiomycetes</taxon>
        <taxon>Helotiales</taxon>
        <taxon>Sclerotiniaceae</taxon>
        <taxon>Monilinia</taxon>
    </lineage>
</organism>
<dbReference type="Pfam" id="PF02770">
    <property type="entry name" value="Acyl-CoA_dh_M"/>
    <property type="match status" value="1"/>
</dbReference>
<dbReference type="InterPro" id="IPR009075">
    <property type="entry name" value="AcylCo_DH/oxidase_C"/>
</dbReference>
<proteinExistence type="inferred from homology"/>
<name>A0A395J8F6_9HELO</name>
<gene>
    <name evidence="9" type="ORF">DID88_007334</name>
</gene>
<dbReference type="GO" id="GO:0006552">
    <property type="term" value="P:L-leucine catabolic process"/>
    <property type="evidence" value="ECO:0007669"/>
    <property type="project" value="TreeGrafter"/>
</dbReference>
<keyword evidence="4 5" id="KW-0274">FAD</keyword>
<dbReference type="GO" id="GO:0008470">
    <property type="term" value="F:3-methylbutanoyl-CoA dehydrogenase activity"/>
    <property type="evidence" value="ECO:0007669"/>
    <property type="project" value="TreeGrafter"/>
</dbReference>
<keyword evidence="5" id="KW-0560">Oxidoreductase</keyword>
<evidence type="ECO:0008006" key="11">
    <source>
        <dbReference type="Google" id="ProtNLM"/>
    </source>
</evidence>
<dbReference type="Gene3D" id="2.40.110.10">
    <property type="entry name" value="Butyryl-CoA Dehydrogenase, subunit A, domain 2"/>
    <property type="match status" value="1"/>
</dbReference>
<accession>A0A395J8F6</accession>
<dbReference type="PROSITE" id="PS00072">
    <property type="entry name" value="ACYL_COA_DH_1"/>
    <property type="match status" value="1"/>
</dbReference>
<dbReference type="SUPFAM" id="SSF56645">
    <property type="entry name" value="Acyl-CoA dehydrogenase NM domain-like"/>
    <property type="match status" value="1"/>
</dbReference>
<dbReference type="InterPro" id="IPR036250">
    <property type="entry name" value="AcylCo_DH-like_C"/>
</dbReference>
<dbReference type="Gene3D" id="1.10.540.10">
    <property type="entry name" value="Acyl-CoA dehydrogenase/oxidase, N-terminal domain"/>
    <property type="match status" value="1"/>
</dbReference>
<feature type="domain" description="Acyl-CoA dehydrogenase/oxidase C-terminal" evidence="6">
    <location>
        <begin position="237"/>
        <end position="301"/>
    </location>
</feature>
<feature type="domain" description="Acyl-CoA dehydrogenase/oxidase C-terminal" evidence="6">
    <location>
        <begin position="303"/>
        <end position="360"/>
    </location>
</feature>
<reference evidence="9 10" key="1">
    <citation type="submission" date="2018-06" db="EMBL/GenBank/DDBJ databases">
        <title>Genome Sequence of the Brown Rot Fungal Pathogen Monilinia fructigena.</title>
        <authorList>
            <person name="Landi L."/>
            <person name="De Miccolis Angelini R.M."/>
            <person name="Pollastro S."/>
            <person name="Abate D."/>
            <person name="Faretra F."/>
            <person name="Romanazzi G."/>
        </authorList>
    </citation>
    <scope>NUCLEOTIDE SEQUENCE [LARGE SCALE GENOMIC DNA]</scope>
    <source>
        <strain evidence="9 10">Mfrg269</strain>
    </source>
</reference>
<dbReference type="PROSITE" id="PS00073">
    <property type="entry name" value="ACYL_COA_DH_2"/>
    <property type="match status" value="1"/>
</dbReference>
<sequence length="370" mass="40007">MASSIKCLRSLITRPMSHLHLKPSIPISTVRRRNASSKHPAGFEPPTSADLLELRERVQEFTRREIPETLAAETDKSNAFPNSMWQKFGDAGFLGITASEDVGGLAMGYQAHCVVMEEISRASGSIGLSYAAHSQLCLIDGSKIGALAMSESGAGSDVVSMRTTAKEGRWGLCIGWNQNVDYQRPDADVIVVYAKTEPEKGSKGITAFLVEKGFKGFSCARKLDKMGMRGSNTGEVNRGVKVLMEGLDIERLVLSAGPLGIMQAALDVALPFTHQRKQFGQPIAHNQLVQGKLADITQDCAGAIMYAAERATEISLDCIQLLGGMGYVEEMPASRLLRDAKLYEIGAGTTEVRKVVIGRAFNKEYSGFSA</sequence>
<keyword evidence="10" id="KW-1185">Reference proteome</keyword>